<evidence type="ECO:0000313" key="6">
    <source>
        <dbReference type="Proteomes" id="UP000183407"/>
    </source>
</evidence>
<protein>
    <submittedName>
        <fullName evidence="5">Monosaccharide ABC transporter substrate-binding protein, CUT2 family</fullName>
    </submittedName>
</protein>
<proteinExistence type="inferred from homology"/>
<gene>
    <name evidence="5" type="ORF">SAMN04490220_1954</name>
</gene>
<evidence type="ECO:0000256" key="2">
    <source>
        <dbReference type="ARBA" id="ARBA00007639"/>
    </source>
</evidence>
<keyword evidence="3" id="KW-0732">Signal</keyword>
<dbReference type="AlphaFoldDB" id="A0A1H4TIA2"/>
<dbReference type="GO" id="GO:0030313">
    <property type="term" value="C:cell envelope"/>
    <property type="evidence" value="ECO:0007669"/>
    <property type="project" value="UniProtKB-SubCell"/>
</dbReference>
<evidence type="ECO:0000259" key="4">
    <source>
        <dbReference type="Pfam" id="PF13407"/>
    </source>
</evidence>
<dbReference type="Gene3D" id="3.40.50.2300">
    <property type="match status" value="2"/>
</dbReference>
<dbReference type="PANTHER" id="PTHR46847:SF1">
    <property type="entry name" value="D-ALLOSE-BINDING PERIPLASMIC PROTEIN-RELATED"/>
    <property type="match status" value="1"/>
</dbReference>
<dbReference type="Proteomes" id="UP000183407">
    <property type="component" value="Unassembled WGS sequence"/>
</dbReference>
<dbReference type="EMBL" id="FNTL01000004">
    <property type="protein sequence ID" value="SEC56079.1"/>
    <property type="molecule type" value="Genomic_DNA"/>
</dbReference>
<dbReference type="SUPFAM" id="SSF53822">
    <property type="entry name" value="Periplasmic binding protein-like I"/>
    <property type="match status" value="1"/>
</dbReference>
<dbReference type="InterPro" id="IPR028082">
    <property type="entry name" value="Peripla_BP_I"/>
</dbReference>
<comment type="subcellular location">
    <subcellularLocation>
        <location evidence="1">Cell envelope</location>
    </subcellularLocation>
</comment>
<dbReference type="RefSeq" id="WP_162850319.1">
    <property type="nucleotide sequence ID" value="NZ_FNTL01000004.1"/>
</dbReference>
<reference evidence="6" key="1">
    <citation type="submission" date="2016-10" db="EMBL/GenBank/DDBJ databases">
        <authorList>
            <person name="Varghese N."/>
        </authorList>
    </citation>
    <scope>NUCLEOTIDE SEQUENCE [LARGE SCALE GENOMIC DNA]</scope>
    <source>
        <strain evidence="6">DSM 44719</strain>
    </source>
</reference>
<evidence type="ECO:0000256" key="3">
    <source>
        <dbReference type="ARBA" id="ARBA00022729"/>
    </source>
</evidence>
<dbReference type="GO" id="GO:0030246">
    <property type="term" value="F:carbohydrate binding"/>
    <property type="evidence" value="ECO:0007669"/>
    <property type="project" value="UniProtKB-ARBA"/>
</dbReference>
<dbReference type="InterPro" id="IPR025997">
    <property type="entry name" value="SBP_2_dom"/>
</dbReference>
<evidence type="ECO:0000313" key="5">
    <source>
        <dbReference type="EMBL" id="SEC56079.1"/>
    </source>
</evidence>
<organism evidence="5 6">
    <name type="scientific">Rhodococcus jostii</name>
    <dbReference type="NCBI Taxonomy" id="132919"/>
    <lineage>
        <taxon>Bacteria</taxon>
        <taxon>Bacillati</taxon>
        <taxon>Actinomycetota</taxon>
        <taxon>Actinomycetes</taxon>
        <taxon>Mycobacteriales</taxon>
        <taxon>Nocardiaceae</taxon>
        <taxon>Rhodococcus</taxon>
    </lineage>
</organism>
<accession>A0A1H4TIA2</accession>
<dbReference type="PANTHER" id="PTHR46847">
    <property type="entry name" value="D-ALLOSE-BINDING PERIPLASMIC PROTEIN-RELATED"/>
    <property type="match status" value="1"/>
</dbReference>
<comment type="similarity">
    <text evidence="2">Belongs to the bacterial solute-binding protein 2 family.</text>
</comment>
<dbReference type="CDD" id="cd01536">
    <property type="entry name" value="PBP1_ABC_sugar_binding-like"/>
    <property type="match status" value="1"/>
</dbReference>
<name>A0A1H4TIA2_RHOJO</name>
<feature type="domain" description="Periplasmic binding protein" evidence="4">
    <location>
        <begin position="100"/>
        <end position="351"/>
    </location>
</feature>
<sequence length="402" mass="43388">MSNLKVFRGPRTHALTRARARKRIVEALIAVTAMAVLTSCSGASDARSTGGPADTSTSADLAYVKQQLDNYTRVPQFEALGPAFDASGVAGQSMMNIPFSSSVSYNQTLNNAMESVAKKYGIDYTFFQSQGAQADFVAGINQAISKKVDAINLSTIDPRVLGPQLQAAQDAGITVSSSMEFGPTQMSLIPSTVPVVVPFEWETVARLMADWTIHDTSGKANVVAVVSSDQPSSQPMVDALKDEFKVRCGSSCELTIVDVPATQWATRIQSAVQSELVKDPSINYVIPIYDGMTQWVVPAIKAANRVGKVHVATENGQPFVLKMMQDEDIVRMDVGQGLEWTGWAVMDQIMRSMAGVPTLEKQSIPLRVFTRENVSEAGTPPAIEKGYGNSYIDGFTSLWTGK</sequence>
<dbReference type="Pfam" id="PF13407">
    <property type="entry name" value="Peripla_BP_4"/>
    <property type="match status" value="1"/>
</dbReference>
<evidence type="ECO:0000256" key="1">
    <source>
        <dbReference type="ARBA" id="ARBA00004196"/>
    </source>
</evidence>